<reference evidence="8 9" key="1">
    <citation type="submission" date="2019-01" db="EMBL/GenBank/DDBJ databases">
        <title>Sequencing of cultivated peanut Arachis hypogaea provides insights into genome evolution and oil improvement.</title>
        <authorList>
            <person name="Chen X."/>
        </authorList>
    </citation>
    <scope>NUCLEOTIDE SEQUENCE [LARGE SCALE GENOMIC DNA]</scope>
    <source>
        <strain evidence="9">cv. Fuhuasheng</strain>
        <tissue evidence="8">Leaves</tissue>
    </source>
</reference>
<organism evidence="8 9">
    <name type="scientific">Arachis hypogaea</name>
    <name type="common">Peanut</name>
    <dbReference type="NCBI Taxonomy" id="3818"/>
    <lineage>
        <taxon>Eukaryota</taxon>
        <taxon>Viridiplantae</taxon>
        <taxon>Streptophyta</taxon>
        <taxon>Embryophyta</taxon>
        <taxon>Tracheophyta</taxon>
        <taxon>Spermatophyta</taxon>
        <taxon>Magnoliopsida</taxon>
        <taxon>eudicotyledons</taxon>
        <taxon>Gunneridae</taxon>
        <taxon>Pentapetalae</taxon>
        <taxon>rosids</taxon>
        <taxon>fabids</taxon>
        <taxon>Fabales</taxon>
        <taxon>Fabaceae</taxon>
        <taxon>Papilionoideae</taxon>
        <taxon>50 kb inversion clade</taxon>
        <taxon>dalbergioids sensu lato</taxon>
        <taxon>Dalbergieae</taxon>
        <taxon>Pterocarpus clade</taxon>
        <taxon>Arachis</taxon>
    </lineage>
</organism>
<keyword evidence="7" id="KW-1133">Transmembrane helix</keyword>
<evidence type="ECO:0000256" key="3">
    <source>
        <dbReference type="ARBA" id="ARBA00023002"/>
    </source>
</evidence>
<keyword evidence="4 5" id="KW-0408">Iron</keyword>
<dbReference type="CDD" id="cd11073">
    <property type="entry name" value="CYP76-like"/>
    <property type="match status" value="1"/>
</dbReference>
<evidence type="ECO:0000256" key="7">
    <source>
        <dbReference type="SAM" id="Phobius"/>
    </source>
</evidence>
<keyword evidence="2 5" id="KW-0479">Metal-binding</keyword>
<dbReference type="GO" id="GO:0020037">
    <property type="term" value="F:heme binding"/>
    <property type="evidence" value="ECO:0007669"/>
    <property type="project" value="InterPro"/>
</dbReference>
<evidence type="ECO:0000256" key="5">
    <source>
        <dbReference type="PIRSR" id="PIRSR602401-1"/>
    </source>
</evidence>
<comment type="caution">
    <text evidence="8">The sequence shown here is derived from an EMBL/GenBank/DDBJ whole genome shotgun (WGS) entry which is preliminary data.</text>
</comment>
<dbReference type="PANTHER" id="PTHR47950">
    <property type="entry name" value="CYTOCHROME P450, FAMILY 76, SUBFAMILY C, POLYPEPTIDE 5-RELATED"/>
    <property type="match status" value="1"/>
</dbReference>
<evidence type="ECO:0008006" key="10">
    <source>
        <dbReference type="Google" id="ProtNLM"/>
    </source>
</evidence>
<keyword evidence="9" id="KW-1185">Reference proteome</keyword>
<dbReference type="Proteomes" id="UP000289738">
    <property type="component" value="Chromosome B09"/>
</dbReference>
<dbReference type="STRING" id="3818.A0A444XT95"/>
<keyword evidence="7" id="KW-0812">Transmembrane</keyword>
<keyword evidence="3 6" id="KW-0560">Oxidoreductase</keyword>
<dbReference type="InterPro" id="IPR002401">
    <property type="entry name" value="Cyt_P450_E_grp-I"/>
</dbReference>
<comment type="similarity">
    <text evidence="1 6">Belongs to the cytochrome P450 family.</text>
</comment>
<dbReference type="InterPro" id="IPR017972">
    <property type="entry name" value="Cyt_P450_CS"/>
</dbReference>
<dbReference type="Pfam" id="PF00067">
    <property type="entry name" value="p450"/>
    <property type="match status" value="1"/>
</dbReference>
<evidence type="ECO:0000256" key="4">
    <source>
        <dbReference type="ARBA" id="ARBA00023004"/>
    </source>
</evidence>
<dbReference type="PANTHER" id="PTHR47950:SF44">
    <property type="entry name" value="CYTOCHROME P450, FAMILY 76, SUBFAMILY C, POLYPEPTIDE 5-RELATED"/>
    <property type="match status" value="1"/>
</dbReference>
<protein>
    <recommendedName>
        <fullName evidence="10">Geraniol 8-hydroxylase</fullName>
    </recommendedName>
</protein>
<gene>
    <name evidence="8" type="ORF">Ahy_B09g099256</name>
</gene>
<evidence type="ECO:0000313" key="8">
    <source>
        <dbReference type="EMBL" id="RYQ92999.1"/>
    </source>
</evidence>
<dbReference type="PRINTS" id="PR00385">
    <property type="entry name" value="P450"/>
</dbReference>
<dbReference type="EMBL" id="SDMP01000019">
    <property type="protein sequence ID" value="RYQ92999.1"/>
    <property type="molecule type" value="Genomic_DNA"/>
</dbReference>
<evidence type="ECO:0000256" key="2">
    <source>
        <dbReference type="ARBA" id="ARBA00022723"/>
    </source>
</evidence>
<proteinExistence type="inferred from homology"/>
<dbReference type="Gene3D" id="1.10.630.10">
    <property type="entry name" value="Cytochrome P450"/>
    <property type="match status" value="1"/>
</dbReference>
<dbReference type="SUPFAM" id="SSF48264">
    <property type="entry name" value="Cytochrome P450"/>
    <property type="match status" value="1"/>
</dbReference>
<dbReference type="InterPro" id="IPR036396">
    <property type="entry name" value="Cyt_P450_sf"/>
</dbReference>
<sequence>MYKYIKEATRNWLGSHNIELSMELHILLLLITLSLLPTIILRRRQKNRPPGPPGLPIIGNLHQLGPKPHATLSTLSKTYGPLMSLQLGSVTVVIASSPSAAQEILQKHDSSFSDRPIPDAITAQPNVLDTLAWSPGGPRWRSRRRLCTTKIFTAQRLDLLQHLRQHKVQQLVQHLHQKSAARTPVNIGDLAFATMLNLVSNTVFSEDVVDPEFKSAGEFKEVVWRIMEDAGKVNASDYFPAVKWLDLQGIKRHVRVSYLRIHKLFDEMIGKRVSYRDTCAARGDDFLDVLLDHCQHHQHDDSEDSDPLTIDNIKPMLLDLFIAGSDTSGSTIEWAMAELLHNPETMQKARKELNQVIGTTNNEVKESDIPKLEYIQAIVKETLRLHPPVPLLLPYVAGNDVEVGGYTIHKGDQVLINAWSIGRDPQFWDDPMVFQPERFLGSKIDFKGRDFEFLPFGAGRRICPGLALANRMITLAVAALVHSFEWKLPEGVTPESLDMTEQYGITLKRLSPLCALPISVY</sequence>
<dbReference type="PROSITE" id="PS00086">
    <property type="entry name" value="CYTOCHROME_P450"/>
    <property type="match status" value="1"/>
</dbReference>
<dbReference type="InterPro" id="IPR001128">
    <property type="entry name" value="Cyt_P450"/>
</dbReference>
<keyword evidence="7" id="KW-0472">Membrane</keyword>
<dbReference type="AlphaFoldDB" id="A0A444XT95"/>
<dbReference type="PRINTS" id="PR00463">
    <property type="entry name" value="EP450I"/>
</dbReference>
<dbReference type="GO" id="GO:0005506">
    <property type="term" value="F:iron ion binding"/>
    <property type="evidence" value="ECO:0007669"/>
    <property type="project" value="InterPro"/>
</dbReference>
<accession>A0A444XT95</accession>
<dbReference type="FunFam" id="1.10.630.10:FF:000007">
    <property type="entry name" value="Cytochrome P450 76C4"/>
    <property type="match status" value="1"/>
</dbReference>
<evidence type="ECO:0000256" key="1">
    <source>
        <dbReference type="ARBA" id="ARBA00010617"/>
    </source>
</evidence>
<dbReference type="GO" id="GO:0016705">
    <property type="term" value="F:oxidoreductase activity, acting on paired donors, with incorporation or reduction of molecular oxygen"/>
    <property type="evidence" value="ECO:0007669"/>
    <property type="project" value="InterPro"/>
</dbReference>
<keyword evidence="5 6" id="KW-0349">Heme</keyword>
<name>A0A444XT95_ARAHY</name>
<feature type="transmembrane region" description="Helical" evidence="7">
    <location>
        <begin position="20"/>
        <end position="41"/>
    </location>
</feature>
<dbReference type="GO" id="GO:0004497">
    <property type="term" value="F:monooxygenase activity"/>
    <property type="evidence" value="ECO:0007669"/>
    <property type="project" value="UniProtKB-KW"/>
</dbReference>
<keyword evidence="6" id="KW-0503">Monooxygenase</keyword>
<feature type="binding site" description="axial binding residue" evidence="5">
    <location>
        <position position="463"/>
    </location>
    <ligand>
        <name>heme</name>
        <dbReference type="ChEBI" id="CHEBI:30413"/>
    </ligand>
    <ligandPart>
        <name>Fe</name>
        <dbReference type="ChEBI" id="CHEBI:18248"/>
    </ligandPart>
</feature>
<evidence type="ECO:0000313" key="9">
    <source>
        <dbReference type="Proteomes" id="UP000289738"/>
    </source>
</evidence>
<comment type="cofactor">
    <cofactor evidence="5">
        <name>heme</name>
        <dbReference type="ChEBI" id="CHEBI:30413"/>
    </cofactor>
</comment>
<evidence type="ECO:0000256" key="6">
    <source>
        <dbReference type="RuleBase" id="RU000461"/>
    </source>
</evidence>